<reference evidence="2" key="2">
    <citation type="submission" date="2015-03" db="UniProtKB">
        <authorList>
            <consortium name="EnsemblPlants"/>
        </authorList>
    </citation>
    <scope>IDENTIFICATION</scope>
</reference>
<dbReference type="eggNOG" id="ENOG502SBU3">
    <property type="taxonomic scope" value="Eukaryota"/>
</dbReference>
<accession>A0A0D3BU62</accession>
<evidence type="ECO:0000256" key="1">
    <source>
        <dbReference type="SAM" id="MobiDB-lite"/>
    </source>
</evidence>
<dbReference type="STRING" id="109376.A0A0D3BU62"/>
<dbReference type="Gramene" id="Bo4g071570.1">
    <property type="protein sequence ID" value="Bo4g071570.1"/>
    <property type="gene ID" value="Bo4g071570"/>
</dbReference>
<name>A0A0D3BU62_BRAOL</name>
<dbReference type="HOGENOM" id="CLU_889516_0_0_1"/>
<keyword evidence="3" id="KW-1185">Reference proteome</keyword>
<dbReference type="Proteomes" id="UP000032141">
    <property type="component" value="Chromosome C4"/>
</dbReference>
<evidence type="ECO:0000313" key="3">
    <source>
        <dbReference type="Proteomes" id="UP000032141"/>
    </source>
</evidence>
<protein>
    <submittedName>
        <fullName evidence="2">Uncharacterized protein</fullName>
    </submittedName>
</protein>
<dbReference type="EnsemblPlants" id="Bo4g071570.1">
    <property type="protein sequence ID" value="Bo4g071570.1"/>
    <property type="gene ID" value="Bo4g071570"/>
</dbReference>
<proteinExistence type="predicted"/>
<dbReference type="AlphaFoldDB" id="A0A0D3BU62"/>
<evidence type="ECO:0000313" key="2">
    <source>
        <dbReference type="EnsemblPlants" id="Bo4g071570.1"/>
    </source>
</evidence>
<organism evidence="2 3">
    <name type="scientific">Brassica oleracea var. oleracea</name>
    <dbReference type="NCBI Taxonomy" id="109376"/>
    <lineage>
        <taxon>Eukaryota</taxon>
        <taxon>Viridiplantae</taxon>
        <taxon>Streptophyta</taxon>
        <taxon>Embryophyta</taxon>
        <taxon>Tracheophyta</taxon>
        <taxon>Spermatophyta</taxon>
        <taxon>Magnoliopsida</taxon>
        <taxon>eudicotyledons</taxon>
        <taxon>Gunneridae</taxon>
        <taxon>Pentapetalae</taxon>
        <taxon>rosids</taxon>
        <taxon>malvids</taxon>
        <taxon>Brassicales</taxon>
        <taxon>Brassicaceae</taxon>
        <taxon>Brassiceae</taxon>
        <taxon>Brassica</taxon>
    </lineage>
</organism>
<sequence>MVAAATAFGLIKPSAVSVKMESIENGDMSSTAFNRLICTLGSNNSEKEDGGGLILRPRDVIAWDEITTDILFSASRVEKMLMVYANIAVVYESLDNKIVTRKIPRNGVPRKIPRNGVPRKIPRNGVPRKIPRNGVPRKIPRNGVPRKIPRNGVPRKIPRNGVPRKIPRNGVPRKIPRNGVPRKIPRNGVPRKIPRNGVPRKIPRNGVPRKIPRNGVPRKIPRNGVPRKIPRNGVPRKIPRNGGTSDRGSVQGVYLYNQKDFQHETNFIGFYTHEGVQANCNWANIFMEQEVMNFTIQRFLNPSICEYPTLEED</sequence>
<reference evidence="2 3" key="1">
    <citation type="journal article" date="2014" name="Genome Biol.">
        <title>Transcriptome and methylome profiling reveals relics of genome dominance in the mesopolyploid Brassica oleracea.</title>
        <authorList>
            <person name="Parkin I.A."/>
            <person name="Koh C."/>
            <person name="Tang H."/>
            <person name="Robinson S.J."/>
            <person name="Kagale S."/>
            <person name="Clarke W.E."/>
            <person name="Town C.D."/>
            <person name="Nixon J."/>
            <person name="Krishnakumar V."/>
            <person name="Bidwell S.L."/>
            <person name="Denoeud F."/>
            <person name="Belcram H."/>
            <person name="Links M.G."/>
            <person name="Just J."/>
            <person name="Clarke C."/>
            <person name="Bender T."/>
            <person name="Huebert T."/>
            <person name="Mason A.S."/>
            <person name="Pires J.C."/>
            <person name="Barker G."/>
            <person name="Moore J."/>
            <person name="Walley P.G."/>
            <person name="Manoli S."/>
            <person name="Batley J."/>
            <person name="Edwards D."/>
            <person name="Nelson M.N."/>
            <person name="Wang X."/>
            <person name="Paterson A.H."/>
            <person name="King G."/>
            <person name="Bancroft I."/>
            <person name="Chalhoub B."/>
            <person name="Sharpe A.G."/>
        </authorList>
    </citation>
    <scope>NUCLEOTIDE SEQUENCE</scope>
    <source>
        <strain evidence="2 3">cv. TO1000</strain>
    </source>
</reference>
<feature type="region of interest" description="Disordered" evidence="1">
    <location>
        <begin position="109"/>
        <end position="250"/>
    </location>
</feature>